<evidence type="ECO:0000256" key="9">
    <source>
        <dbReference type="SAM" id="Phobius"/>
    </source>
</evidence>
<dbReference type="GO" id="GO:0005245">
    <property type="term" value="F:voltage-gated calcium channel activity"/>
    <property type="evidence" value="ECO:0007669"/>
    <property type="project" value="TreeGrafter"/>
</dbReference>
<evidence type="ECO:0000256" key="1">
    <source>
        <dbReference type="ARBA" id="ARBA00004141"/>
    </source>
</evidence>
<organism evidence="11 12">
    <name type="scientific">Ramazzottius varieornatus</name>
    <name type="common">Water bear</name>
    <name type="synonym">Tardigrade</name>
    <dbReference type="NCBI Taxonomy" id="947166"/>
    <lineage>
        <taxon>Eukaryota</taxon>
        <taxon>Metazoa</taxon>
        <taxon>Ecdysozoa</taxon>
        <taxon>Tardigrada</taxon>
        <taxon>Eutardigrada</taxon>
        <taxon>Parachela</taxon>
        <taxon>Hypsibioidea</taxon>
        <taxon>Ramazzottiidae</taxon>
        <taxon>Ramazzottius</taxon>
    </lineage>
</organism>
<dbReference type="PANTHER" id="PTHR47077">
    <property type="entry name" value="ION_TRANS DOMAIN-CONTAINING PROTEIN"/>
    <property type="match status" value="1"/>
</dbReference>
<keyword evidence="6 9" id="KW-1133">Transmembrane helix</keyword>
<evidence type="ECO:0000256" key="4">
    <source>
        <dbReference type="ARBA" id="ARBA00022692"/>
    </source>
</evidence>
<dbReference type="GO" id="GO:0001669">
    <property type="term" value="C:acrosomal vesicle"/>
    <property type="evidence" value="ECO:0007669"/>
    <property type="project" value="TreeGrafter"/>
</dbReference>
<dbReference type="GO" id="GO:0006814">
    <property type="term" value="P:sodium ion transport"/>
    <property type="evidence" value="ECO:0007669"/>
    <property type="project" value="TreeGrafter"/>
</dbReference>
<feature type="coiled-coil region" evidence="8">
    <location>
        <begin position="212"/>
        <end position="239"/>
    </location>
</feature>
<feature type="transmembrane region" description="Helical" evidence="9">
    <location>
        <begin position="366"/>
        <end position="384"/>
    </location>
</feature>
<feature type="transmembrane region" description="Helical" evidence="9">
    <location>
        <begin position="431"/>
        <end position="449"/>
    </location>
</feature>
<dbReference type="InterPro" id="IPR042266">
    <property type="entry name" value="PPPDE_sf"/>
</dbReference>
<dbReference type="Gene3D" id="3.90.1720.30">
    <property type="entry name" value="PPPDE domains"/>
    <property type="match status" value="1"/>
</dbReference>
<keyword evidence="4 9" id="KW-0812">Transmembrane</keyword>
<dbReference type="GO" id="GO:0097228">
    <property type="term" value="C:sperm principal piece"/>
    <property type="evidence" value="ECO:0007669"/>
    <property type="project" value="TreeGrafter"/>
</dbReference>
<keyword evidence="8" id="KW-0175">Coiled coil</keyword>
<dbReference type="InterPro" id="IPR005821">
    <property type="entry name" value="Ion_trans_dom"/>
</dbReference>
<dbReference type="STRING" id="947166.A0A1D1W793"/>
<dbReference type="OrthoDB" id="2984333at2759"/>
<dbReference type="GO" id="GO:0006508">
    <property type="term" value="P:proteolysis"/>
    <property type="evidence" value="ECO:0007669"/>
    <property type="project" value="UniProtKB-KW"/>
</dbReference>
<protein>
    <recommendedName>
        <fullName evidence="10">PPPDE domain-containing protein</fullName>
    </recommendedName>
</protein>
<dbReference type="GO" id="GO:0030317">
    <property type="term" value="P:flagellated sperm motility"/>
    <property type="evidence" value="ECO:0007669"/>
    <property type="project" value="InterPro"/>
</dbReference>
<reference evidence="11 12" key="1">
    <citation type="journal article" date="2016" name="Nat. Commun.">
        <title>Extremotolerant tardigrade genome and improved radiotolerance of human cultured cells by tardigrade-unique protein.</title>
        <authorList>
            <person name="Hashimoto T."/>
            <person name="Horikawa D.D."/>
            <person name="Saito Y."/>
            <person name="Kuwahara H."/>
            <person name="Kozuka-Hata H."/>
            <person name="Shin-I T."/>
            <person name="Minakuchi Y."/>
            <person name="Ohishi K."/>
            <person name="Motoyama A."/>
            <person name="Aizu T."/>
            <person name="Enomoto A."/>
            <person name="Kondo K."/>
            <person name="Tanaka S."/>
            <person name="Hara Y."/>
            <person name="Koshikawa S."/>
            <person name="Sagara H."/>
            <person name="Miura T."/>
            <person name="Yokobori S."/>
            <person name="Miyagawa K."/>
            <person name="Suzuki Y."/>
            <person name="Kubo T."/>
            <person name="Oyama M."/>
            <person name="Kohara Y."/>
            <person name="Fujiyama A."/>
            <person name="Arakawa K."/>
            <person name="Katayama T."/>
            <person name="Toyoda A."/>
            <person name="Kunieda T."/>
        </authorList>
    </citation>
    <scope>NUCLEOTIDE SEQUENCE [LARGE SCALE GENOMIC DNA]</scope>
    <source>
        <strain evidence="11 12">YOKOZUNA-1</strain>
    </source>
</reference>
<dbReference type="Pfam" id="PF05903">
    <property type="entry name" value="Peptidase_C97"/>
    <property type="match status" value="1"/>
</dbReference>
<dbReference type="PROSITE" id="PS51858">
    <property type="entry name" value="PPPDE"/>
    <property type="match status" value="1"/>
</dbReference>
<dbReference type="PANTHER" id="PTHR47077:SF1">
    <property type="entry name" value="CATION CHANNEL SPERM-ASSOCIATED PROTEIN 4"/>
    <property type="match status" value="1"/>
</dbReference>
<dbReference type="InterPro" id="IPR008580">
    <property type="entry name" value="PPPDE_dom"/>
</dbReference>
<proteinExistence type="inferred from homology"/>
<dbReference type="Proteomes" id="UP000186922">
    <property type="component" value="Unassembled WGS sequence"/>
</dbReference>
<feature type="transmembrane region" description="Helical" evidence="9">
    <location>
        <begin position="396"/>
        <end position="419"/>
    </location>
</feature>
<dbReference type="AlphaFoldDB" id="A0A1D1W793"/>
<comment type="subcellular location">
    <subcellularLocation>
        <location evidence="1">Membrane</location>
        <topology evidence="1">Multi-pass membrane protein</topology>
    </subcellularLocation>
</comment>
<comment type="similarity">
    <text evidence="2">Belongs to the DeSI family.</text>
</comment>
<sequence>MALTDPSDVVVGDTADDVSYNATPSLERIDRRVALQNTRGLLEKEPKDCEELGDQFHYRLSLLLDHTTLTQVEVQSLLGVLAHEWHGYTYHVLLRNCNHFSDCLSRLLCGRQVLPTWVNRMANGLSHIPWLDRMVPKDWIQPCRDEENIAVENILGNGLDMTRLWEITFFNKSVFAFLPSELQDIVMSADPTAFDPSSFNPATKSVVRRTSMLVENRKNQKAEEEAEKLQQRKKKTSAAFQQGYGAELNPFILVDTVDSPSGKQPSDATTAKPQVVRRRILVEPVFSRLHKRTGHGESMFRQIILDQGITDTSLVEEIDRGDDNEYEMGTEMQLRNVHDYVDYSSKALVTGFIKEHAVGNILLSATFRYLVLLVILINAVLIGLGTDNYLSIKYGIYMEALENIIMAAFVIEILFKWYYNFEVFWKGGWNILDFVIVMILFFGSSLKFLGSSRVLRILRVIRAFRSLRDTPLFSGRKCLDVQMTVTTLAPVGVLTCLLASFIVSLIFQTVARSVSDMANIILLMYA</sequence>
<feature type="transmembrane region" description="Helical" evidence="9">
    <location>
        <begin position="485"/>
        <end position="507"/>
    </location>
</feature>
<evidence type="ECO:0000256" key="2">
    <source>
        <dbReference type="ARBA" id="ARBA00008140"/>
    </source>
</evidence>
<name>A0A1D1W793_RAMVA</name>
<evidence type="ECO:0000259" key="10">
    <source>
        <dbReference type="PROSITE" id="PS51858"/>
    </source>
</evidence>
<dbReference type="Gene3D" id="1.20.120.350">
    <property type="entry name" value="Voltage-gated potassium channels. Chain C"/>
    <property type="match status" value="1"/>
</dbReference>
<dbReference type="InterPro" id="IPR028744">
    <property type="entry name" value="CatSper4"/>
</dbReference>
<gene>
    <name evidence="11" type="primary">RvY_18773-1</name>
    <name evidence="11" type="synonym">RvY_18773.1</name>
    <name evidence="11" type="ORF">RvY_18773</name>
</gene>
<dbReference type="SMART" id="SM01179">
    <property type="entry name" value="DUF862"/>
    <property type="match status" value="1"/>
</dbReference>
<evidence type="ECO:0000256" key="8">
    <source>
        <dbReference type="SAM" id="Coils"/>
    </source>
</evidence>
<keyword evidence="12" id="KW-1185">Reference proteome</keyword>
<keyword evidence="3" id="KW-0645">Protease</keyword>
<evidence type="ECO:0000256" key="3">
    <source>
        <dbReference type="ARBA" id="ARBA00022670"/>
    </source>
</evidence>
<dbReference type="GO" id="GO:0036128">
    <property type="term" value="C:CatSper complex"/>
    <property type="evidence" value="ECO:0007669"/>
    <property type="project" value="InterPro"/>
</dbReference>
<evidence type="ECO:0000256" key="7">
    <source>
        <dbReference type="ARBA" id="ARBA00023136"/>
    </source>
</evidence>
<evidence type="ECO:0000313" key="12">
    <source>
        <dbReference type="Proteomes" id="UP000186922"/>
    </source>
</evidence>
<evidence type="ECO:0000256" key="5">
    <source>
        <dbReference type="ARBA" id="ARBA00022801"/>
    </source>
</evidence>
<evidence type="ECO:0000256" key="6">
    <source>
        <dbReference type="ARBA" id="ARBA00022989"/>
    </source>
</evidence>
<dbReference type="EMBL" id="BDGG01000021">
    <property type="protein sequence ID" value="GAV09196.1"/>
    <property type="molecule type" value="Genomic_DNA"/>
</dbReference>
<dbReference type="GO" id="GO:0005227">
    <property type="term" value="F:calcium-activated cation channel activity"/>
    <property type="evidence" value="ECO:0007669"/>
    <property type="project" value="InterPro"/>
</dbReference>
<dbReference type="Pfam" id="PF00520">
    <property type="entry name" value="Ion_trans"/>
    <property type="match status" value="1"/>
</dbReference>
<dbReference type="InterPro" id="IPR027359">
    <property type="entry name" value="Volt_channel_dom_sf"/>
</dbReference>
<dbReference type="GO" id="GO:0048240">
    <property type="term" value="P:sperm capacitation"/>
    <property type="evidence" value="ECO:0007669"/>
    <property type="project" value="TreeGrafter"/>
</dbReference>
<comment type="caution">
    <text evidence="11">The sequence shown here is derived from an EMBL/GenBank/DDBJ whole genome shotgun (WGS) entry which is preliminary data.</text>
</comment>
<dbReference type="SUPFAM" id="SSF81324">
    <property type="entry name" value="Voltage-gated potassium channels"/>
    <property type="match status" value="1"/>
</dbReference>
<keyword evidence="5" id="KW-0378">Hydrolase</keyword>
<evidence type="ECO:0000313" key="11">
    <source>
        <dbReference type="EMBL" id="GAV09196.1"/>
    </source>
</evidence>
<keyword evidence="7 9" id="KW-0472">Membrane</keyword>
<dbReference type="GO" id="GO:0008233">
    <property type="term" value="F:peptidase activity"/>
    <property type="evidence" value="ECO:0007669"/>
    <property type="project" value="UniProtKB-KW"/>
</dbReference>
<accession>A0A1D1W793</accession>
<feature type="domain" description="PPPDE" evidence="10">
    <location>
        <begin position="1"/>
        <end position="139"/>
    </location>
</feature>